<proteinExistence type="predicted"/>
<comment type="caution">
    <text evidence="6">The sequence shown here is derived from an EMBL/GenBank/DDBJ whole genome shotgun (WGS) entry which is preliminary data.</text>
</comment>
<dbReference type="InterPro" id="IPR016035">
    <property type="entry name" value="Acyl_Trfase/lysoPLipase"/>
</dbReference>
<dbReference type="GO" id="GO:0004314">
    <property type="term" value="F:[acyl-carrier-protein] S-malonyltransferase activity"/>
    <property type="evidence" value="ECO:0007669"/>
    <property type="project" value="UniProtKB-EC"/>
</dbReference>
<dbReference type="InterPro" id="IPR050858">
    <property type="entry name" value="Mal-CoA-ACP_Trans/PKS_FabD"/>
</dbReference>
<keyword evidence="7" id="KW-1185">Reference proteome</keyword>
<dbReference type="GO" id="GO:0006633">
    <property type="term" value="P:fatty acid biosynthetic process"/>
    <property type="evidence" value="ECO:0007669"/>
    <property type="project" value="TreeGrafter"/>
</dbReference>
<dbReference type="KEGG" id="lmat:92511244"/>
<dbReference type="OrthoDB" id="4251012at2759"/>
<organism evidence="6 7">
    <name type="scientific">Leishmania martiniquensis</name>
    <dbReference type="NCBI Taxonomy" id="1580590"/>
    <lineage>
        <taxon>Eukaryota</taxon>
        <taxon>Discoba</taxon>
        <taxon>Euglenozoa</taxon>
        <taxon>Kinetoplastea</taxon>
        <taxon>Metakinetoplastina</taxon>
        <taxon>Trypanosomatida</taxon>
        <taxon>Trypanosomatidae</taxon>
        <taxon>Leishmaniinae</taxon>
        <taxon>Leishmania</taxon>
    </lineage>
</organism>
<protein>
    <recommendedName>
        <fullName evidence="1">[acyl-carrier-protein] S-malonyltransferase</fullName>
        <ecNumber evidence="1">2.3.1.39</ecNumber>
    </recommendedName>
</protein>
<sequence length="532" mass="58966">MRRALVFSGQGVHAKGMCLSLLDDPAVVKVWERMSDCMMRNFGISLQHVIQQNPTKTVARGDAFDIDQVCKRPSKELLNTKESTPSTHVVSHPDGVMQLTYLTQPCVIAAQLLAYEKLKEQNPHVYNRQISCIAGHSLGEFTALTALGVFTPEIAVDLTFKRGLLMHRACDGVPHGNRKLYACCPYRAKLSDDIEAVDALFFALVEEVAQSLAQTTSFVEVVNNNLKHHQYVVAGDLVGLAVLGKCLDPQFRANCANGEDIQAVVSHALASVRLDNKDGVAKDPNVLHNGDFVTSSAQKYGSRSTFRRFIKGADDGYTPMLEELTHLTLEEDGRSGLKKKSWFIPLTMEVPFHSSKLRRAMDEFLPVVRAALPDEVVLRELFSLSDHGILDETCRVLPLWVTNLTGRVFDPLSSAFQQSVREHMQKSNVGEIRHKGRFESTLVVDTFDNGAAAGSVREMVTAVLAAQLAHPVQWTTAMEEIVVTHGCSEIQEVSPQRGLSEMFRRASFFIGDERNNTFPLKVASFPKEAPIF</sequence>
<evidence type="ECO:0000256" key="4">
    <source>
        <dbReference type="ARBA" id="ARBA00048462"/>
    </source>
</evidence>
<dbReference type="SMART" id="SM00827">
    <property type="entry name" value="PKS_AT"/>
    <property type="match status" value="1"/>
</dbReference>
<comment type="catalytic activity">
    <reaction evidence="4">
        <text>holo-[ACP] + malonyl-CoA = malonyl-[ACP] + CoA</text>
        <dbReference type="Rhea" id="RHEA:41792"/>
        <dbReference type="Rhea" id="RHEA-COMP:9623"/>
        <dbReference type="Rhea" id="RHEA-COMP:9685"/>
        <dbReference type="ChEBI" id="CHEBI:57287"/>
        <dbReference type="ChEBI" id="CHEBI:57384"/>
        <dbReference type="ChEBI" id="CHEBI:64479"/>
        <dbReference type="ChEBI" id="CHEBI:78449"/>
        <dbReference type="EC" id="2.3.1.39"/>
    </reaction>
</comment>
<accession>A0A836G7L0</accession>
<evidence type="ECO:0000259" key="5">
    <source>
        <dbReference type="SMART" id="SM00827"/>
    </source>
</evidence>
<evidence type="ECO:0000256" key="3">
    <source>
        <dbReference type="ARBA" id="ARBA00023315"/>
    </source>
</evidence>
<keyword evidence="2" id="KW-0808">Transferase</keyword>
<keyword evidence="3" id="KW-0012">Acyltransferase</keyword>
<dbReference type="EMBL" id="JAFEUZ010000035">
    <property type="protein sequence ID" value="KAG5466929.1"/>
    <property type="molecule type" value="Genomic_DNA"/>
</dbReference>
<dbReference type="SUPFAM" id="SSF52151">
    <property type="entry name" value="FabD/lysophospholipase-like"/>
    <property type="match status" value="1"/>
</dbReference>
<evidence type="ECO:0000256" key="1">
    <source>
        <dbReference type="ARBA" id="ARBA00013258"/>
    </source>
</evidence>
<dbReference type="Gene3D" id="3.40.366.10">
    <property type="entry name" value="Malonyl-Coenzyme A Acyl Carrier Protein, domain 2"/>
    <property type="match status" value="1"/>
</dbReference>
<dbReference type="Pfam" id="PF00698">
    <property type="entry name" value="Acyl_transf_1"/>
    <property type="match status" value="1"/>
</dbReference>
<evidence type="ECO:0000313" key="7">
    <source>
        <dbReference type="Proteomes" id="UP000673552"/>
    </source>
</evidence>
<dbReference type="PANTHER" id="PTHR42681:SF1">
    <property type="entry name" value="MALONYL-COA-ACYL CARRIER PROTEIN TRANSACYLASE, MITOCHONDRIAL"/>
    <property type="match status" value="1"/>
</dbReference>
<dbReference type="EC" id="2.3.1.39" evidence="1"/>
<name>A0A836G7L0_9TRYP</name>
<dbReference type="Gene3D" id="3.30.70.3330">
    <property type="match status" value="1"/>
</dbReference>
<dbReference type="InterPro" id="IPR014043">
    <property type="entry name" value="Acyl_transferase_dom"/>
</dbReference>
<dbReference type="Proteomes" id="UP000673552">
    <property type="component" value="Unassembled WGS sequence"/>
</dbReference>
<dbReference type="PANTHER" id="PTHR42681">
    <property type="entry name" value="MALONYL-COA-ACYL CARRIER PROTEIN TRANSACYLASE, MITOCHONDRIAL"/>
    <property type="match status" value="1"/>
</dbReference>
<evidence type="ECO:0000256" key="2">
    <source>
        <dbReference type="ARBA" id="ARBA00022679"/>
    </source>
</evidence>
<evidence type="ECO:0000313" key="6">
    <source>
        <dbReference type="EMBL" id="KAG5466929.1"/>
    </source>
</evidence>
<gene>
    <name evidence="6" type="ORF">LSCM1_01106</name>
</gene>
<feature type="domain" description="Malonyl-CoA:ACP transacylase (MAT)" evidence="5">
    <location>
        <begin position="6"/>
        <end position="517"/>
    </location>
</feature>
<reference evidence="7" key="2">
    <citation type="journal article" date="2021" name="Sci. Data">
        <title>Chromosome-scale genome sequencing, assembly and annotation of six genomes from subfamily Leishmaniinae.</title>
        <authorList>
            <person name="Almutairi H."/>
            <person name="Urbaniak M.D."/>
            <person name="Bates M.D."/>
            <person name="Jariyapan N."/>
            <person name="Kwakye-Nuako G."/>
            <person name="Thomaz Soccol V."/>
            <person name="Al-Salem W.S."/>
            <person name="Dillon R.J."/>
            <person name="Bates P.A."/>
            <person name="Gatherer D."/>
        </authorList>
    </citation>
    <scope>NUCLEOTIDE SEQUENCE [LARGE SCALE GENOMIC DNA]</scope>
</reference>
<dbReference type="RefSeq" id="XP_067174837.1">
    <property type="nucleotide sequence ID" value="XM_067318732.1"/>
</dbReference>
<reference evidence="7" key="1">
    <citation type="journal article" date="2021" name="Microbiol. Resour. Announc.">
        <title>LGAAP: Leishmaniinae Genome Assembly and Annotation Pipeline.</title>
        <authorList>
            <person name="Almutairi H."/>
            <person name="Urbaniak M.D."/>
            <person name="Bates M.D."/>
            <person name="Jariyapan N."/>
            <person name="Kwakye-Nuako G."/>
            <person name="Thomaz-Soccol V."/>
            <person name="Al-Salem W.S."/>
            <person name="Dillon R.J."/>
            <person name="Bates P.A."/>
            <person name="Gatherer D."/>
        </authorList>
    </citation>
    <scope>NUCLEOTIDE SEQUENCE [LARGE SCALE GENOMIC DNA]</scope>
</reference>
<dbReference type="InterPro" id="IPR001227">
    <property type="entry name" value="Ac_transferase_dom_sf"/>
</dbReference>
<dbReference type="AlphaFoldDB" id="A0A836G7L0"/>
<dbReference type="GeneID" id="92511244"/>